<gene>
    <name evidence="1" type="ORF">TIFTF001_025786</name>
</gene>
<keyword evidence="2" id="KW-1185">Reference proteome</keyword>
<dbReference type="Proteomes" id="UP001187192">
    <property type="component" value="Unassembled WGS sequence"/>
</dbReference>
<dbReference type="AlphaFoldDB" id="A0AA88AKH1"/>
<reference evidence="1" key="1">
    <citation type="submission" date="2023-07" db="EMBL/GenBank/DDBJ databases">
        <title>draft genome sequence of fig (Ficus carica).</title>
        <authorList>
            <person name="Takahashi T."/>
            <person name="Nishimura K."/>
        </authorList>
    </citation>
    <scope>NUCLEOTIDE SEQUENCE</scope>
</reference>
<accession>A0AA88AKH1</accession>
<protein>
    <submittedName>
        <fullName evidence="1">Uncharacterized protein</fullName>
    </submittedName>
</protein>
<proteinExistence type="predicted"/>
<name>A0AA88AKH1_FICCA</name>
<comment type="caution">
    <text evidence="1">The sequence shown here is derived from an EMBL/GenBank/DDBJ whole genome shotgun (WGS) entry which is preliminary data.</text>
</comment>
<organism evidence="1 2">
    <name type="scientific">Ficus carica</name>
    <name type="common">Common fig</name>
    <dbReference type="NCBI Taxonomy" id="3494"/>
    <lineage>
        <taxon>Eukaryota</taxon>
        <taxon>Viridiplantae</taxon>
        <taxon>Streptophyta</taxon>
        <taxon>Embryophyta</taxon>
        <taxon>Tracheophyta</taxon>
        <taxon>Spermatophyta</taxon>
        <taxon>Magnoliopsida</taxon>
        <taxon>eudicotyledons</taxon>
        <taxon>Gunneridae</taxon>
        <taxon>Pentapetalae</taxon>
        <taxon>rosids</taxon>
        <taxon>fabids</taxon>
        <taxon>Rosales</taxon>
        <taxon>Moraceae</taxon>
        <taxon>Ficeae</taxon>
        <taxon>Ficus</taxon>
    </lineage>
</organism>
<dbReference type="EMBL" id="BTGU01000065">
    <property type="protein sequence ID" value="GMN56673.1"/>
    <property type="molecule type" value="Genomic_DNA"/>
</dbReference>
<evidence type="ECO:0000313" key="1">
    <source>
        <dbReference type="EMBL" id="GMN56673.1"/>
    </source>
</evidence>
<evidence type="ECO:0000313" key="2">
    <source>
        <dbReference type="Proteomes" id="UP001187192"/>
    </source>
</evidence>
<sequence length="78" mass="8467">MRGSPMARIKATVFELSVLLTKSTRNAAEMDTTVGAWFFGQRVEASQSVESHVNSSTSLLTASQFGCVRARVDMRIAA</sequence>